<organism evidence="1 2">
    <name type="scientific">Solanum commersonii</name>
    <name type="common">Commerson's wild potato</name>
    <name type="synonym">Commerson's nightshade</name>
    <dbReference type="NCBI Taxonomy" id="4109"/>
    <lineage>
        <taxon>Eukaryota</taxon>
        <taxon>Viridiplantae</taxon>
        <taxon>Streptophyta</taxon>
        <taxon>Embryophyta</taxon>
        <taxon>Tracheophyta</taxon>
        <taxon>Spermatophyta</taxon>
        <taxon>Magnoliopsida</taxon>
        <taxon>eudicotyledons</taxon>
        <taxon>Gunneridae</taxon>
        <taxon>Pentapetalae</taxon>
        <taxon>asterids</taxon>
        <taxon>lamiids</taxon>
        <taxon>Solanales</taxon>
        <taxon>Solanaceae</taxon>
        <taxon>Solanoideae</taxon>
        <taxon>Solaneae</taxon>
        <taxon>Solanum</taxon>
    </lineage>
</organism>
<accession>A0A9J5YH51</accession>
<proteinExistence type="predicted"/>
<name>A0A9J5YH51_SOLCO</name>
<keyword evidence="2" id="KW-1185">Reference proteome</keyword>
<evidence type="ECO:0000313" key="2">
    <source>
        <dbReference type="Proteomes" id="UP000824120"/>
    </source>
</evidence>
<sequence length="222" mass="25293">MLKKKEESVVHTTFHEDRHLSTFVELELAFEARIVNLRIFDNGIWIEEQSMDTNLQKGTKRAQRRKKESLMIAKSIWAVPPDADVIHGDVQDRVDREWASSGSARFHCHPMLQDTLVHMLGLLEGMSQVGTLYVTSDASQTCVEGQILDPMVSPNSQTPKTQPTVVIAPRLDSMELPGIASHLASMPSMSIDEQNIFERFRVMNPPTYTVFRYRKRLMLPKS</sequence>
<gene>
    <name evidence="1" type="ORF">H5410_030759</name>
</gene>
<comment type="caution">
    <text evidence="1">The sequence shown here is derived from an EMBL/GenBank/DDBJ whole genome shotgun (WGS) entry which is preliminary data.</text>
</comment>
<evidence type="ECO:0000313" key="1">
    <source>
        <dbReference type="EMBL" id="KAG5599389.1"/>
    </source>
</evidence>
<dbReference type="EMBL" id="JACXVP010000006">
    <property type="protein sequence ID" value="KAG5599389.1"/>
    <property type="molecule type" value="Genomic_DNA"/>
</dbReference>
<dbReference type="OrthoDB" id="1326540at2759"/>
<dbReference type="Proteomes" id="UP000824120">
    <property type="component" value="Chromosome 6"/>
</dbReference>
<reference evidence="1 2" key="1">
    <citation type="submission" date="2020-09" db="EMBL/GenBank/DDBJ databases">
        <title>De no assembly of potato wild relative species, Solanum commersonii.</title>
        <authorList>
            <person name="Cho K."/>
        </authorList>
    </citation>
    <scope>NUCLEOTIDE SEQUENCE [LARGE SCALE GENOMIC DNA]</scope>
    <source>
        <strain evidence="1">LZ3.2</strain>
        <tissue evidence="1">Leaf</tissue>
    </source>
</reference>
<protein>
    <submittedName>
        <fullName evidence="1">Uncharacterized protein</fullName>
    </submittedName>
</protein>
<dbReference type="AlphaFoldDB" id="A0A9J5YH51"/>